<protein>
    <recommendedName>
        <fullName evidence="2">UPF0145 protein FHY64_06395</fullName>
    </recommendedName>
</protein>
<dbReference type="SUPFAM" id="SSF117782">
    <property type="entry name" value="YbjQ-like"/>
    <property type="match status" value="1"/>
</dbReference>
<evidence type="ECO:0000313" key="3">
    <source>
        <dbReference type="EMBL" id="TNY32902.1"/>
    </source>
</evidence>
<dbReference type="Proteomes" id="UP000314011">
    <property type="component" value="Unassembled WGS sequence"/>
</dbReference>
<reference evidence="3 4" key="1">
    <citation type="submission" date="2019-06" db="EMBL/GenBank/DDBJ databases">
        <title>Genome of new Rhodobacteraceae sp. SM1903.</title>
        <authorList>
            <person name="Ren X."/>
        </authorList>
    </citation>
    <scope>NUCLEOTIDE SEQUENCE [LARGE SCALE GENOMIC DNA]</scope>
    <source>
        <strain evidence="3 4">SM1903</strain>
    </source>
</reference>
<proteinExistence type="inferred from homology"/>
<dbReference type="InterPro" id="IPR035439">
    <property type="entry name" value="UPF0145_dom_sf"/>
</dbReference>
<evidence type="ECO:0000313" key="4">
    <source>
        <dbReference type="Proteomes" id="UP000314011"/>
    </source>
</evidence>
<dbReference type="Gene3D" id="3.30.110.70">
    <property type="entry name" value="Hypothetical protein apc22750. Chain B"/>
    <property type="match status" value="1"/>
</dbReference>
<dbReference type="PANTHER" id="PTHR34068">
    <property type="entry name" value="UPF0145 PROTEIN YBJQ"/>
    <property type="match status" value="1"/>
</dbReference>
<dbReference type="OrthoDB" id="9796448at2"/>
<name>A0A5C5GDP8_9RHOB</name>
<organism evidence="3 4">
    <name type="scientific">Pelagovum pacificum</name>
    <dbReference type="NCBI Taxonomy" id="2588711"/>
    <lineage>
        <taxon>Bacteria</taxon>
        <taxon>Pseudomonadati</taxon>
        <taxon>Pseudomonadota</taxon>
        <taxon>Alphaproteobacteria</taxon>
        <taxon>Rhodobacterales</taxon>
        <taxon>Paracoccaceae</taxon>
        <taxon>Pelagovum</taxon>
    </lineage>
</organism>
<accession>A0A5C5GDP8</accession>
<evidence type="ECO:0000256" key="2">
    <source>
        <dbReference type="HAMAP-Rule" id="MF_00338"/>
    </source>
</evidence>
<dbReference type="AlphaFoldDB" id="A0A5C5GDP8"/>
<dbReference type="Pfam" id="PF01906">
    <property type="entry name" value="YbjQ_1"/>
    <property type="match status" value="1"/>
</dbReference>
<dbReference type="PANTHER" id="PTHR34068:SF1">
    <property type="entry name" value="UPF0145 PROTEIN YBJQ"/>
    <property type="match status" value="1"/>
</dbReference>
<sequence length="160" mass="17279">MKKCVDCGTEIGMLTSAGPEGRHCKRCNAARLRSGPTAAAAPAPRLTDAEIERVLLTTEVSSDLAITERLEIVTAECAFGMHIFKDLFAEVRDIVGGRSAAVQKTMRESRRVVLFELKREARLIGADAVVGVDLDYVELSAMKSMVLLVASGTAVRLDRS</sequence>
<gene>
    <name evidence="3" type="ORF">FHY64_06395</name>
</gene>
<comment type="similarity">
    <text evidence="1 2">Belongs to the UPF0145 family.</text>
</comment>
<evidence type="ECO:0000256" key="1">
    <source>
        <dbReference type="ARBA" id="ARBA00010751"/>
    </source>
</evidence>
<dbReference type="HAMAP" id="MF_00338">
    <property type="entry name" value="UPF0145"/>
    <property type="match status" value="1"/>
</dbReference>
<comment type="caution">
    <text evidence="3">The sequence shown here is derived from an EMBL/GenBank/DDBJ whole genome shotgun (WGS) entry which is preliminary data.</text>
</comment>
<dbReference type="InterPro" id="IPR002765">
    <property type="entry name" value="UPF0145_YbjQ-like"/>
</dbReference>
<dbReference type="EMBL" id="VFFF01000001">
    <property type="protein sequence ID" value="TNY32902.1"/>
    <property type="molecule type" value="Genomic_DNA"/>
</dbReference>
<keyword evidence="4" id="KW-1185">Reference proteome</keyword>